<gene>
    <name evidence="3" type="ORF">GSOID_T00016011001</name>
</gene>
<dbReference type="InterPro" id="IPR000477">
    <property type="entry name" value="RT_dom"/>
</dbReference>
<feature type="compositionally biased region" description="Polar residues" evidence="1">
    <location>
        <begin position="115"/>
        <end position="133"/>
    </location>
</feature>
<feature type="region of interest" description="Disordered" evidence="1">
    <location>
        <begin position="1"/>
        <end position="54"/>
    </location>
</feature>
<dbReference type="PROSITE" id="PS50878">
    <property type="entry name" value="RT_POL"/>
    <property type="match status" value="1"/>
</dbReference>
<organism evidence="3">
    <name type="scientific">Oikopleura dioica</name>
    <name type="common">Tunicate</name>
    <dbReference type="NCBI Taxonomy" id="34765"/>
    <lineage>
        <taxon>Eukaryota</taxon>
        <taxon>Metazoa</taxon>
        <taxon>Chordata</taxon>
        <taxon>Tunicata</taxon>
        <taxon>Appendicularia</taxon>
        <taxon>Copelata</taxon>
        <taxon>Oikopleuridae</taxon>
        <taxon>Oikopleura</taxon>
    </lineage>
</organism>
<name>E4X180_OIKDI</name>
<feature type="region of interest" description="Disordered" evidence="1">
    <location>
        <begin position="102"/>
        <end position="159"/>
    </location>
</feature>
<feature type="compositionally biased region" description="Low complexity" evidence="1">
    <location>
        <begin position="102"/>
        <end position="114"/>
    </location>
</feature>
<feature type="domain" description="Reverse transcriptase" evidence="2">
    <location>
        <begin position="1188"/>
        <end position="1458"/>
    </location>
</feature>
<dbReference type="Pfam" id="PF00078">
    <property type="entry name" value="RVT_1"/>
    <property type="match status" value="1"/>
</dbReference>
<reference evidence="3" key="1">
    <citation type="journal article" date="2010" name="Science">
        <title>Plasticity of animal genome architecture unmasked by rapid evolution of a pelagic tunicate.</title>
        <authorList>
            <person name="Denoeud F."/>
            <person name="Henriet S."/>
            <person name="Mungpakdee S."/>
            <person name="Aury J.M."/>
            <person name="Da Silva C."/>
            <person name="Brinkmann H."/>
            <person name="Mikhaleva J."/>
            <person name="Olsen L.C."/>
            <person name="Jubin C."/>
            <person name="Canestro C."/>
            <person name="Bouquet J.M."/>
            <person name="Danks G."/>
            <person name="Poulain J."/>
            <person name="Campsteijn C."/>
            <person name="Adamski M."/>
            <person name="Cross I."/>
            <person name="Yadetie F."/>
            <person name="Muffato M."/>
            <person name="Louis A."/>
            <person name="Butcher S."/>
            <person name="Tsagkogeorga G."/>
            <person name="Konrad A."/>
            <person name="Singh S."/>
            <person name="Jensen M.F."/>
            <person name="Cong E.H."/>
            <person name="Eikeseth-Otteraa H."/>
            <person name="Noel B."/>
            <person name="Anthouard V."/>
            <person name="Porcel B.M."/>
            <person name="Kachouri-Lafond R."/>
            <person name="Nishino A."/>
            <person name="Ugolini M."/>
            <person name="Chourrout P."/>
            <person name="Nishida H."/>
            <person name="Aasland R."/>
            <person name="Huzurbazar S."/>
            <person name="Westhof E."/>
            <person name="Delsuc F."/>
            <person name="Lehrach H."/>
            <person name="Reinhardt R."/>
            <person name="Weissenbach J."/>
            <person name="Roy S.W."/>
            <person name="Artiguenave F."/>
            <person name="Postlethwait J.H."/>
            <person name="Manak J.R."/>
            <person name="Thompson E.M."/>
            <person name="Jaillon O."/>
            <person name="Du Pasquier L."/>
            <person name="Boudinot P."/>
            <person name="Liberles D.A."/>
            <person name="Volff J.N."/>
            <person name="Philippe H."/>
            <person name="Lenhard B."/>
            <person name="Roest Crollius H."/>
            <person name="Wincker P."/>
            <person name="Chourrout D."/>
        </authorList>
    </citation>
    <scope>NUCLEOTIDE SEQUENCE [LARGE SCALE GENOMIC DNA]</scope>
</reference>
<dbReference type="SUPFAM" id="SSF56219">
    <property type="entry name" value="DNase I-like"/>
    <property type="match status" value="1"/>
</dbReference>
<feature type="region of interest" description="Disordered" evidence="1">
    <location>
        <begin position="617"/>
        <end position="646"/>
    </location>
</feature>
<feature type="region of interest" description="Disordered" evidence="1">
    <location>
        <begin position="556"/>
        <end position="591"/>
    </location>
</feature>
<dbReference type="SUPFAM" id="SSF56672">
    <property type="entry name" value="DNA/RNA polymerases"/>
    <property type="match status" value="1"/>
</dbReference>
<dbReference type="InParanoid" id="E4X180"/>
<proteinExistence type="predicted"/>
<evidence type="ECO:0000313" key="3">
    <source>
        <dbReference type="EMBL" id="CBY23560.1"/>
    </source>
</evidence>
<evidence type="ECO:0000259" key="2">
    <source>
        <dbReference type="PROSITE" id="PS50878"/>
    </source>
</evidence>
<evidence type="ECO:0000313" key="4">
    <source>
        <dbReference type="Proteomes" id="UP000001307"/>
    </source>
</evidence>
<dbReference type="EMBL" id="FN653021">
    <property type="protein sequence ID" value="CBY23560.1"/>
    <property type="molecule type" value="Genomic_DNA"/>
</dbReference>
<sequence>MLMSNSVDISADADNESPLDLSVQIIESSSKKRRLDDISPEPPSNESKRTRALGCSDEQLSRIHSQSSMFDNTNATFTESELPRMEAQGIYSTYDSPARMSNSAALNNNSNNSLDSIENANSANIPISDNSFETPDEEPLSSTQISPEDEVSSCENIEPSSSNISMTALQIDESDGYIFFPPVDGKYARNLFHRNILPLVRANARKLSSLIRKHRASEKDKDSVVLSKNVFVKKTSIRHMMDFLGSPITAELLIRDPNSLIFKENSISTLDDLESWKNLGKDKNRALREAITKISKELPATVGRKMEQPSKDLWLAAIHYLASSGAALLARFESLGQEEILKYANARDQNLEAANLSYTVRAFSQLIQVYKSARRCSELFFVDATQIVHWVPLCKSKLMYNLIVNKIFKAKHPNKDGYKSINLLVEYRLRDIGVYIHKSHVTNAADHGKKILGVSSHFSCEPMHRPLIGIAKKVKFGVSSFDKKKKIMALLGSIVMMESRVEAEDVPNELENPSEKTKKIIDAFYNESMKKRDFLENFIKKPLSFGPHGCFNNRVFRPPVGAKDRNSSSSKKNSTIQQRSLKGKNNLPGWAKDPGRLIPSYYQRKIKLNLSKYRIMDGKRADSPQSKKSRTGKPVQPNLKSKKPPTTLEGCLVEANKLRKKGKISFSDFKVLKTKISSLSIAADDADIPAIKNLCNIINELQIKTVSPGLKILSCNMGRVSDSDRIRHLVSMFSDVSIFCIAEVMWDRNEVLRKCNWPQNFSIATHDKLGSASKSYSMIIWNNSDIPDLKVMPSVGTFTVVKFKGPAKTNIVAVGYRFCDRREKCWFNKHLGAKPMIFCDWLQELADLYDKPSINAFVTGDFNFEDVPRTADPKEICEKARYILRNFTNVITKKTFYRPGGRASSIDKLHCTNPENTKVRYLRLNQAPFGYDGHCGFIFSVNAIPIPIPYEPFIVTKLGSRKEIFEEGMKLPMNPTHTDFSFCFNAMTNVLDAVSTKTIRFKQNSKRSKFNYSRATWNLINMINDFKDCLSENQLAMSYTKKTLSWLGFKVKKLKKVDEMAYRKLVSKEVDRDSNVIWQLLNEVTNPPPVEKLDFDEEVLLDKVKKLQSDTVTHSRPYDGTGVNLICTKKLSKIDFLFAKSTDSLPALYPEFLKLQGHTKGSSGISKNFLDLLPAHFVTEYIFFPLLMAARSGSYPAELRTSRVQCLAKGKGQIRPISINEPLASILEKLTVFFLTNYIELNELMPELQSGFRVGLGCDTSLFQVVNAVSRAYDKGQCSMLLLFDCKNAFGTTPHISIMRMLGHFTEGPFFNFLGESLIRKAKVVKNGFSSQVSTLLPFGIPQGGVLAPIIFSLYVSQLKNCLGSLPMGTKMSLFADDQATVICAKNHDELLRKARDAVSVICKLVDDLGMTLVGYKTQITVFGKQYVNRGLDTLERISVAGDIIDYSSVLKYLGTLISSEKGCLSFARNTDMIIGKSKGIVQRLRGLRPFVYEKENAMLLRSILLGLVQHNFAVLPPMTNANLKRLQLIFHAGLRSTKASAWWFKTLTAEQDDRALQSEHVAELLCKFGMPSIYLIKLALFAKSISKSLISKRSAAQRNTLMAALKIYSASTHKVLFPVPDILLIKRREDKLKKINAIFGEKIPALNIMPITELIIDIITRLLDQNILEIRLMKHRSKKTAESKLCWPWHMQNEFNELPAFVRNSVIHKDFNNKLRTFLEQQHAHLAPTLSCSNCKHDSLCIPISVQCDIERIDDSLAYRDLVAFEKSEEKINKESNAVHSIILQCYHDKVEEGNTLPQDLCNLIDKIRKGRVFSVGTLLQELFRIADFDNHFNLDRSIFV</sequence>
<dbReference type="PANTHER" id="PTHR33332">
    <property type="entry name" value="REVERSE TRANSCRIPTASE DOMAIN-CONTAINING PROTEIN"/>
    <property type="match status" value="1"/>
</dbReference>
<dbReference type="Proteomes" id="UP000001307">
    <property type="component" value="Unassembled WGS sequence"/>
</dbReference>
<evidence type="ECO:0000256" key="1">
    <source>
        <dbReference type="SAM" id="MobiDB-lite"/>
    </source>
</evidence>
<dbReference type="OrthoDB" id="416454at2759"/>
<keyword evidence="4" id="KW-1185">Reference proteome</keyword>
<accession>E4X180</accession>
<dbReference type="InterPro" id="IPR036691">
    <property type="entry name" value="Endo/exonu/phosph_ase_sf"/>
</dbReference>
<protein>
    <recommendedName>
        <fullName evidence="2">Reverse transcriptase domain-containing protein</fullName>
    </recommendedName>
</protein>
<dbReference type="InterPro" id="IPR043502">
    <property type="entry name" value="DNA/RNA_pol_sf"/>
</dbReference>